<dbReference type="GO" id="GO:0003724">
    <property type="term" value="F:RNA helicase activity"/>
    <property type="evidence" value="ECO:0007669"/>
    <property type="project" value="UniProtKB-EC"/>
</dbReference>
<dbReference type="FunFam" id="3.40.50.300:FF:000759">
    <property type="entry name" value="probable ATP-dependent RNA helicase DDX52"/>
    <property type="match status" value="1"/>
</dbReference>
<proteinExistence type="inferred from homology"/>
<dbReference type="GO" id="GO:0016787">
    <property type="term" value="F:hydrolase activity"/>
    <property type="evidence" value="ECO:0007669"/>
    <property type="project" value="UniProtKB-KW"/>
</dbReference>
<evidence type="ECO:0000313" key="19">
    <source>
        <dbReference type="Proteomes" id="UP000033140"/>
    </source>
</evidence>
<evidence type="ECO:0000256" key="11">
    <source>
        <dbReference type="ARBA" id="ARBA00047984"/>
    </source>
</evidence>
<reference evidence="18 19" key="3">
    <citation type="journal article" date="2015" name="Genome Announc.">
        <title>Draft Genome Sequence of the Archiascomycetous Yeast Saitoella complicata.</title>
        <authorList>
            <person name="Yamauchi K."/>
            <person name="Kondo S."/>
            <person name="Hamamoto M."/>
            <person name="Takahashi Y."/>
            <person name="Ogura Y."/>
            <person name="Hayashi T."/>
            <person name="Nishida H."/>
        </authorList>
    </citation>
    <scope>NUCLEOTIDE SEQUENCE [LARGE SCALE GENOMIC DNA]</scope>
    <source>
        <strain evidence="18 19">NRRL Y-17804</strain>
    </source>
</reference>
<dbReference type="SMART" id="SM00487">
    <property type="entry name" value="DEXDc"/>
    <property type="match status" value="1"/>
</dbReference>
<reference evidence="18 19" key="2">
    <citation type="journal article" date="2014" name="J. Gen. Appl. Microbiol.">
        <title>The early diverging ascomycetous budding yeast Saitoella complicata has three histone deacetylases belonging to the Clr6, Hos2, and Rpd3 lineages.</title>
        <authorList>
            <person name="Nishida H."/>
            <person name="Matsumoto T."/>
            <person name="Kondo S."/>
            <person name="Hamamoto M."/>
            <person name="Yoshikawa H."/>
        </authorList>
    </citation>
    <scope>NUCLEOTIDE SEQUENCE [LARGE SCALE GENOMIC DNA]</scope>
    <source>
        <strain evidence="18 19">NRRL Y-17804</strain>
    </source>
</reference>
<comment type="caution">
    <text evidence="18">The sequence shown here is derived from an EMBL/GenBank/DDBJ whole genome shotgun (WGS) entry which is preliminary data.</text>
</comment>
<evidence type="ECO:0000256" key="3">
    <source>
        <dbReference type="ARBA" id="ARBA00022517"/>
    </source>
</evidence>
<keyword evidence="8" id="KW-0694">RNA-binding</keyword>
<dbReference type="GO" id="GO:0005829">
    <property type="term" value="C:cytosol"/>
    <property type="evidence" value="ECO:0007669"/>
    <property type="project" value="TreeGrafter"/>
</dbReference>
<dbReference type="CDD" id="cd18787">
    <property type="entry name" value="SF2_C_DEAD"/>
    <property type="match status" value="1"/>
</dbReference>
<keyword evidence="7 13" id="KW-0067">ATP-binding</keyword>
<dbReference type="GO" id="GO:0005524">
    <property type="term" value="F:ATP binding"/>
    <property type="evidence" value="ECO:0007669"/>
    <property type="project" value="UniProtKB-KW"/>
</dbReference>
<evidence type="ECO:0000259" key="15">
    <source>
        <dbReference type="PROSITE" id="PS51192"/>
    </source>
</evidence>
<dbReference type="PROSITE" id="PS51194">
    <property type="entry name" value="HELICASE_CTER"/>
    <property type="match status" value="1"/>
</dbReference>
<dbReference type="GO" id="GO:0003723">
    <property type="term" value="F:RNA binding"/>
    <property type="evidence" value="ECO:0007669"/>
    <property type="project" value="UniProtKB-KW"/>
</dbReference>
<dbReference type="Gene3D" id="3.40.50.300">
    <property type="entry name" value="P-loop containing nucleotide triphosphate hydrolases"/>
    <property type="match status" value="2"/>
</dbReference>
<protein>
    <recommendedName>
        <fullName evidence="2">RNA helicase</fullName>
        <ecNumber evidence="2">3.6.4.13</ecNumber>
    </recommendedName>
</protein>
<feature type="domain" description="DEAD-box RNA helicase Q" evidence="17">
    <location>
        <begin position="122"/>
        <end position="150"/>
    </location>
</feature>
<feature type="region of interest" description="Disordered" evidence="14">
    <location>
        <begin position="56"/>
        <end position="85"/>
    </location>
</feature>
<dbReference type="Pfam" id="PF00271">
    <property type="entry name" value="Helicase_C"/>
    <property type="match status" value="1"/>
</dbReference>
<dbReference type="InterPro" id="IPR044764">
    <property type="entry name" value="DDX52/Rok1_DEADc"/>
</dbReference>
<dbReference type="AlphaFoldDB" id="A0A0E9NMR0"/>
<feature type="domain" description="Helicase C-terminal" evidence="16">
    <location>
        <begin position="337"/>
        <end position="499"/>
    </location>
</feature>
<dbReference type="InterPro" id="IPR027417">
    <property type="entry name" value="P-loop_NTPase"/>
</dbReference>
<evidence type="ECO:0000256" key="1">
    <source>
        <dbReference type="ARBA" id="ARBA00004604"/>
    </source>
</evidence>
<evidence type="ECO:0000256" key="10">
    <source>
        <dbReference type="ARBA" id="ARBA00024355"/>
    </source>
</evidence>
<dbReference type="GO" id="GO:0005730">
    <property type="term" value="C:nucleolus"/>
    <property type="evidence" value="ECO:0007669"/>
    <property type="project" value="UniProtKB-SubCell"/>
</dbReference>
<dbReference type="STRING" id="698492.A0A0E9NMR0"/>
<feature type="region of interest" description="Disordered" evidence="14">
    <location>
        <begin position="506"/>
        <end position="562"/>
    </location>
</feature>
<dbReference type="InterPro" id="IPR050079">
    <property type="entry name" value="DEAD_box_RNA_helicase"/>
</dbReference>
<comment type="similarity">
    <text evidence="10">Belongs to the DEAD box helicase family. DDX52/ROK1 subfamily.</text>
</comment>
<evidence type="ECO:0000256" key="14">
    <source>
        <dbReference type="SAM" id="MobiDB-lite"/>
    </source>
</evidence>
<dbReference type="EMBL" id="BACD03000036">
    <property type="protein sequence ID" value="GAO50710.1"/>
    <property type="molecule type" value="Genomic_DNA"/>
</dbReference>
<evidence type="ECO:0000259" key="17">
    <source>
        <dbReference type="PROSITE" id="PS51195"/>
    </source>
</evidence>
<evidence type="ECO:0000256" key="13">
    <source>
        <dbReference type="RuleBase" id="RU000492"/>
    </source>
</evidence>
<evidence type="ECO:0000256" key="5">
    <source>
        <dbReference type="ARBA" id="ARBA00022801"/>
    </source>
</evidence>
<reference evidence="18 19" key="1">
    <citation type="journal article" date="2011" name="J. Gen. Appl. Microbiol.">
        <title>Draft genome sequencing of the enigmatic yeast Saitoella complicata.</title>
        <authorList>
            <person name="Nishida H."/>
            <person name="Hamamoto M."/>
            <person name="Sugiyama J."/>
        </authorList>
    </citation>
    <scope>NUCLEOTIDE SEQUENCE [LARGE SCALE GENOMIC DNA]</scope>
    <source>
        <strain evidence="18 19">NRRL Y-17804</strain>
    </source>
</reference>
<keyword evidence="5 13" id="KW-0378">Hydrolase</keyword>
<dbReference type="PROSITE" id="PS51192">
    <property type="entry name" value="HELICASE_ATP_BIND_1"/>
    <property type="match status" value="1"/>
</dbReference>
<dbReference type="PANTHER" id="PTHR47959:SF15">
    <property type="entry name" value="RNA HELICASE"/>
    <property type="match status" value="1"/>
</dbReference>
<name>A0A0E9NMR0_SAICN</name>
<dbReference type="EC" id="3.6.4.13" evidence="2"/>
<evidence type="ECO:0000256" key="12">
    <source>
        <dbReference type="PROSITE-ProRule" id="PRU00552"/>
    </source>
</evidence>
<feature type="domain" description="Helicase ATP-binding" evidence="15">
    <location>
        <begin position="153"/>
        <end position="326"/>
    </location>
</feature>
<dbReference type="PROSITE" id="PS51195">
    <property type="entry name" value="Q_MOTIF"/>
    <property type="match status" value="1"/>
</dbReference>
<sequence>MDAFRLLGAGASFKKNGKFARDHELFNAQPARRDPAEAARAEKDIERELDFFHTAATQPSASVTADEGSLSKKRKRNHNDDHAANGSLTTITTAEEANAHRKANRIKVTGTDVPYPFASFSDLLSRFELRSFLKRNLDKYNFNKPTPIQMQAIPILLHKRDLLAIAPTGSGKTLAFVLPMVQDLKAHESAGFRALIISPTRELAQQIYNEVKKLTEGRGMKVCMLTKATAATQAQAPELRQKFDILISTPLRLVHALQQESIDLSNVRHLIMDEADKLFELGFLEQTDEILAACSSPALQKALFSATLPSSIEQLANTVMKDPVRVIIGSKEAAAETIDQKLVYAGNEQGKLIAIRNLVQTGGLKPPCLVFVQSIERAKALFHELVYDGLNVDVIHGERTKAQRDAVIDKFREGQIWILIATDVMARGIDFKGVNLVINYDFPQSVQSYVHRIGRTGRAGRRGEAVTYFTKDDAEYLKSIVNVMRQSGCEVEDWLLKLKKPSQEARKKLKKKPVDRRNISTQPKVFKEKRAHKKDIIENSKKKKAPQQEVVTASDHEGDEAD</sequence>
<dbReference type="SMART" id="SM00490">
    <property type="entry name" value="HELICc"/>
    <property type="match status" value="1"/>
</dbReference>
<dbReference type="Pfam" id="PF00270">
    <property type="entry name" value="DEAD"/>
    <property type="match status" value="1"/>
</dbReference>
<evidence type="ECO:0000256" key="8">
    <source>
        <dbReference type="ARBA" id="ARBA00022884"/>
    </source>
</evidence>
<dbReference type="InterPro" id="IPR014001">
    <property type="entry name" value="Helicase_ATP-bd"/>
</dbReference>
<evidence type="ECO:0000313" key="18">
    <source>
        <dbReference type="EMBL" id="GAO50710.1"/>
    </source>
</evidence>
<comment type="catalytic activity">
    <reaction evidence="11">
        <text>ATP + H2O = ADP + phosphate + H(+)</text>
        <dbReference type="Rhea" id="RHEA:13065"/>
        <dbReference type="ChEBI" id="CHEBI:15377"/>
        <dbReference type="ChEBI" id="CHEBI:15378"/>
        <dbReference type="ChEBI" id="CHEBI:30616"/>
        <dbReference type="ChEBI" id="CHEBI:43474"/>
        <dbReference type="ChEBI" id="CHEBI:456216"/>
        <dbReference type="EC" id="3.6.4.13"/>
    </reaction>
</comment>
<keyword evidence="6 13" id="KW-0347">Helicase</keyword>
<dbReference type="InterPro" id="IPR011545">
    <property type="entry name" value="DEAD/DEAH_box_helicase_dom"/>
</dbReference>
<keyword evidence="9" id="KW-0539">Nucleus</keyword>
<keyword evidence="4 13" id="KW-0547">Nucleotide-binding</keyword>
<accession>A0A0E9NMR0</accession>
<dbReference type="InterPro" id="IPR001650">
    <property type="entry name" value="Helicase_C-like"/>
</dbReference>
<dbReference type="SUPFAM" id="SSF52540">
    <property type="entry name" value="P-loop containing nucleoside triphosphate hydrolases"/>
    <property type="match status" value="1"/>
</dbReference>
<evidence type="ECO:0000256" key="9">
    <source>
        <dbReference type="ARBA" id="ARBA00023242"/>
    </source>
</evidence>
<dbReference type="PROSITE" id="PS00039">
    <property type="entry name" value="DEAD_ATP_HELICASE"/>
    <property type="match status" value="1"/>
</dbReference>
<evidence type="ECO:0000256" key="2">
    <source>
        <dbReference type="ARBA" id="ARBA00012552"/>
    </source>
</evidence>
<dbReference type="PANTHER" id="PTHR47959">
    <property type="entry name" value="ATP-DEPENDENT RNA HELICASE RHLE-RELATED"/>
    <property type="match status" value="1"/>
</dbReference>
<feature type="short sequence motif" description="Q motif" evidence="12">
    <location>
        <begin position="122"/>
        <end position="150"/>
    </location>
</feature>
<dbReference type="CDD" id="cd17957">
    <property type="entry name" value="DEADc_DDX52"/>
    <property type="match status" value="1"/>
</dbReference>
<keyword evidence="19" id="KW-1185">Reference proteome</keyword>
<dbReference type="Proteomes" id="UP000033140">
    <property type="component" value="Unassembled WGS sequence"/>
</dbReference>
<evidence type="ECO:0000256" key="7">
    <source>
        <dbReference type="ARBA" id="ARBA00022840"/>
    </source>
</evidence>
<evidence type="ECO:0000259" key="16">
    <source>
        <dbReference type="PROSITE" id="PS51194"/>
    </source>
</evidence>
<comment type="subcellular location">
    <subcellularLocation>
        <location evidence="1">Nucleus</location>
        <location evidence="1">Nucleolus</location>
    </subcellularLocation>
</comment>
<evidence type="ECO:0000256" key="6">
    <source>
        <dbReference type="ARBA" id="ARBA00022806"/>
    </source>
</evidence>
<dbReference type="InterPro" id="IPR000629">
    <property type="entry name" value="RNA-helicase_DEAD-box_CS"/>
</dbReference>
<keyword evidence="3" id="KW-0690">Ribosome biogenesis</keyword>
<dbReference type="InterPro" id="IPR014014">
    <property type="entry name" value="RNA_helicase_DEAD_Q_motif"/>
</dbReference>
<dbReference type="OMA" id="EMAHSIM"/>
<organism evidence="18 19">
    <name type="scientific">Saitoella complicata (strain BCRC 22490 / CBS 7301 / JCM 7358 / NBRC 10748 / NRRL Y-17804)</name>
    <dbReference type="NCBI Taxonomy" id="698492"/>
    <lineage>
        <taxon>Eukaryota</taxon>
        <taxon>Fungi</taxon>
        <taxon>Dikarya</taxon>
        <taxon>Ascomycota</taxon>
        <taxon>Taphrinomycotina</taxon>
        <taxon>Taphrinomycotina incertae sedis</taxon>
        <taxon>Saitoella</taxon>
    </lineage>
</organism>
<gene>
    <name evidence="18" type="ORF">G7K_4831-t1</name>
</gene>
<evidence type="ECO:0000256" key="4">
    <source>
        <dbReference type="ARBA" id="ARBA00022741"/>
    </source>
</evidence>
<dbReference type="GO" id="GO:0030490">
    <property type="term" value="P:maturation of SSU-rRNA"/>
    <property type="evidence" value="ECO:0007669"/>
    <property type="project" value="InterPro"/>
</dbReference>